<sequence length="454" mass="49229">MSVSVIDTAEIVQKQLPEGGALQVTAAPPTRKRKLDDGSALEIDLSAPEPPSKKALRKAKKKSAALQTVEPSLPSSTEPVTDSNPTATTLAPNSQPTEHTEKPSKRSDYGVWVGNLPFTAKKSDIRKFLTGSGTLSNEDITRIHLPDGAKQNGKAQNKGFAYVDFSTSKAMEAAIAMSEQLINGRRALIKNAKSYAGRPERTKAGESAAGGRGVNNSSMAAPGKEPSQRIFVGNLGFDVTKEILEEHFKPCGSIESVHVATFEDSGKCKGYAWVEFESIDGAEAAVRGFVKVPEEEDEDEELEEEGDSDAAREEEREPNNKNDSEKTKNNHAKTKNKKPRMKKVWVNRILGRPLRMEFAEDKATRYRKRYGKEGAAKDKFAGGSGGSWRQGGDSEAPAIEVSERKTKAFPPRAGKRQGSYGKGAASSGCRYTQDVVQRLSGAIVEPLGKKITFD</sequence>
<feature type="compositionally biased region" description="Basic residues" evidence="3">
    <location>
        <begin position="54"/>
        <end position="63"/>
    </location>
</feature>
<dbReference type="SUPFAM" id="SSF54928">
    <property type="entry name" value="RNA-binding domain, RBD"/>
    <property type="match status" value="1"/>
</dbReference>
<dbReference type="Pfam" id="PF00076">
    <property type="entry name" value="RRM_1"/>
    <property type="match status" value="2"/>
</dbReference>
<evidence type="ECO:0000256" key="1">
    <source>
        <dbReference type="ARBA" id="ARBA00022884"/>
    </source>
</evidence>
<proteinExistence type="predicted"/>
<name>A0A1D2JG35_PARBR</name>
<gene>
    <name evidence="5" type="ORF">ACO22_03390</name>
</gene>
<evidence type="ECO:0000259" key="4">
    <source>
        <dbReference type="PROSITE" id="PS50102"/>
    </source>
</evidence>
<feature type="compositionally biased region" description="Acidic residues" evidence="3">
    <location>
        <begin position="294"/>
        <end position="308"/>
    </location>
</feature>
<feature type="region of interest" description="Disordered" evidence="3">
    <location>
        <begin position="377"/>
        <end position="427"/>
    </location>
</feature>
<feature type="compositionally biased region" description="Polar residues" evidence="3">
    <location>
        <begin position="69"/>
        <end position="97"/>
    </location>
</feature>
<dbReference type="VEuPathDB" id="FungiDB:PABG_05643"/>
<dbReference type="AlphaFoldDB" id="A0A1D2JG35"/>
<feature type="region of interest" description="Disordered" evidence="3">
    <location>
        <begin position="198"/>
        <end position="225"/>
    </location>
</feature>
<protein>
    <recommendedName>
        <fullName evidence="4">RRM domain-containing protein</fullName>
    </recommendedName>
</protein>
<feature type="region of interest" description="Disordered" evidence="3">
    <location>
        <begin position="16"/>
        <end position="109"/>
    </location>
</feature>
<comment type="caution">
    <text evidence="5">The sequence shown here is derived from an EMBL/GenBank/DDBJ whole genome shotgun (WGS) entry which is preliminary data.</text>
</comment>
<feature type="compositionally biased region" description="Basic and acidic residues" evidence="3">
    <location>
        <begin position="309"/>
        <end position="328"/>
    </location>
</feature>
<dbReference type="GO" id="GO:0005730">
    <property type="term" value="C:nucleolus"/>
    <property type="evidence" value="ECO:0007669"/>
    <property type="project" value="TreeGrafter"/>
</dbReference>
<feature type="domain" description="RRM" evidence="4">
    <location>
        <begin position="109"/>
        <end position="194"/>
    </location>
</feature>
<dbReference type="GO" id="GO:0003723">
    <property type="term" value="F:RNA binding"/>
    <property type="evidence" value="ECO:0007669"/>
    <property type="project" value="UniProtKB-UniRule"/>
</dbReference>
<evidence type="ECO:0000256" key="2">
    <source>
        <dbReference type="PROSITE-ProRule" id="PRU00176"/>
    </source>
</evidence>
<organism evidence="5 6">
    <name type="scientific">Paracoccidioides brasiliensis</name>
    <dbReference type="NCBI Taxonomy" id="121759"/>
    <lineage>
        <taxon>Eukaryota</taxon>
        <taxon>Fungi</taxon>
        <taxon>Dikarya</taxon>
        <taxon>Ascomycota</taxon>
        <taxon>Pezizomycotina</taxon>
        <taxon>Eurotiomycetes</taxon>
        <taxon>Eurotiomycetidae</taxon>
        <taxon>Onygenales</taxon>
        <taxon>Ajellomycetaceae</taxon>
        <taxon>Paracoccidioides</taxon>
    </lineage>
</organism>
<dbReference type="EMBL" id="LZYO01000115">
    <property type="protein sequence ID" value="ODH32320.1"/>
    <property type="molecule type" value="Genomic_DNA"/>
</dbReference>
<reference evidence="5 6" key="1">
    <citation type="submission" date="2016-06" db="EMBL/GenBank/DDBJ databases">
        <authorList>
            <person name="Kjaerup R.B."/>
            <person name="Dalgaard T.S."/>
            <person name="Juul-Madsen H.R."/>
        </authorList>
    </citation>
    <scope>NUCLEOTIDE SEQUENCE [LARGE SCALE GENOMIC DNA]</scope>
    <source>
        <strain evidence="5 6">Pb300</strain>
    </source>
</reference>
<evidence type="ECO:0000313" key="6">
    <source>
        <dbReference type="Proteomes" id="UP000242814"/>
    </source>
</evidence>
<accession>A0A1D2JG35</accession>
<feature type="compositionally biased region" description="Basic and acidic residues" evidence="3">
    <location>
        <begin position="98"/>
        <end position="108"/>
    </location>
</feature>
<dbReference type="Gene3D" id="3.30.70.330">
    <property type="match status" value="2"/>
</dbReference>
<keyword evidence="1 2" id="KW-0694">RNA-binding</keyword>
<dbReference type="InterPro" id="IPR012677">
    <property type="entry name" value="Nucleotide-bd_a/b_plait_sf"/>
</dbReference>
<dbReference type="PROSITE" id="PS50102">
    <property type="entry name" value="RRM"/>
    <property type="match status" value="2"/>
</dbReference>
<evidence type="ECO:0000256" key="3">
    <source>
        <dbReference type="SAM" id="MobiDB-lite"/>
    </source>
</evidence>
<dbReference type="PANTHER" id="PTHR23236">
    <property type="entry name" value="EUKARYOTIC TRANSLATION INITIATION FACTOR 4B/4H"/>
    <property type="match status" value="1"/>
</dbReference>
<feature type="compositionally biased region" description="Basic residues" evidence="3">
    <location>
        <begin position="329"/>
        <end position="342"/>
    </location>
</feature>
<dbReference type="Proteomes" id="UP000242814">
    <property type="component" value="Unassembled WGS sequence"/>
</dbReference>
<dbReference type="PANTHER" id="PTHR23236:SF95">
    <property type="entry name" value="NUCLEOLAR PROTEIN 13"/>
    <property type="match status" value="1"/>
</dbReference>
<dbReference type="InterPro" id="IPR035979">
    <property type="entry name" value="RBD_domain_sf"/>
</dbReference>
<dbReference type="VEuPathDB" id="FungiDB:PADG_05973"/>
<dbReference type="InterPro" id="IPR000504">
    <property type="entry name" value="RRM_dom"/>
</dbReference>
<dbReference type="SMART" id="SM00360">
    <property type="entry name" value="RRM"/>
    <property type="match status" value="2"/>
</dbReference>
<feature type="domain" description="RRM" evidence="4">
    <location>
        <begin position="228"/>
        <end position="361"/>
    </location>
</feature>
<evidence type="ECO:0000313" key="5">
    <source>
        <dbReference type="EMBL" id="ODH32320.1"/>
    </source>
</evidence>
<feature type="region of interest" description="Disordered" evidence="3">
    <location>
        <begin position="291"/>
        <end position="342"/>
    </location>
</feature>